<dbReference type="GO" id="GO:0003920">
    <property type="term" value="F:GMP reductase activity"/>
    <property type="evidence" value="ECO:0007669"/>
    <property type="project" value="UniProtKB-EC"/>
</dbReference>
<feature type="domain" description="IMP dehydrogenase/GMP reductase" evidence="8">
    <location>
        <begin position="13"/>
        <end position="476"/>
    </location>
</feature>
<dbReference type="GO" id="GO:0006164">
    <property type="term" value="P:purine nucleotide biosynthetic process"/>
    <property type="evidence" value="ECO:0007669"/>
    <property type="project" value="InterPro"/>
</dbReference>
<accession>K2GA02</accession>
<reference evidence="9" key="1">
    <citation type="journal article" date="2012" name="Science">
        <title>Fermentation, hydrogen, and sulfur metabolism in multiple uncultivated bacterial phyla.</title>
        <authorList>
            <person name="Wrighton K.C."/>
            <person name="Thomas B.C."/>
            <person name="Sharon I."/>
            <person name="Miller C.S."/>
            <person name="Castelle C.J."/>
            <person name="VerBerkmoes N.C."/>
            <person name="Wilkins M.J."/>
            <person name="Hettich R.L."/>
            <person name="Lipton M.S."/>
            <person name="Williams K.H."/>
            <person name="Long P.E."/>
            <person name="Banfield J.F."/>
        </authorList>
    </citation>
    <scope>NUCLEOTIDE SEQUENCE [LARGE SCALE GENOMIC DNA]</scope>
</reference>
<dbReference type="GO" id="GO:0003938">
    <property type="term" value="F:IMP dehydrogenase activity"/>
    <property type="evidence" value="ECO:0007669"/>
    <property type="project" value="InterPro"/>
</dbReference>
<dbReference type="GO" id="GO:0005829">
    <property type="term" value="C:cytosol"/>
    <property type="evidence" value="ECO:0007669"/>
    <property type="project" value="TreeGrafter"/>
</dbReference>
<keyword evidence="3" id="KW-0521">NADP</keyword>
<feature type="binding site" description="in other chain" evidence="7">
    <location>
        <position position="304"/>
    </location>
    <ligand>
        <name>K(+)</name>
        <dbReference type="ChEBI" id="CHEBI:29103"/>
        <note>ligand shared between two tetrameric partners</note>
    </ligand>
</feature>
<keyword evidence="7" id="KW-0630">Potassium</keyword>
<evidence type="ECO:0000259" key="8">
    <source>
        <dbReference type="Pfam" id="PF00478"/>
    </source>
</evidence>
<dbReference type="InterPro" id="IPR005990">
    <property type="entry name" value="IMP_DH"/>
</dbReference>
<keyword evidence="5" id="KW-0129">CBS domain</keyword>
<dbReference type="InterPro" id="IPR013785">
    <property type="entry name" value="Aldolase_TIM"/>
</dbReference>
<evidence type="ECO:0000256" key="4">
    <source>
        <dbReference type="ARBA" id="ARBA00023002"/>
    </source>
</evidence>
<proteinExistence type="predicted"/>
<dbReference type="Pfam" id="PF00478">
    <property type="entry name" value="IMPDH"/>
    <property type="match status" value="1"/>
</dbReference>
<comment type="caution">
    <text evidence="9">The sequence shown here is derived from an EMBL/GenBank/DDBJ whole genome shotgun (WGS) entry which is preliminary data.</text>
</comment>
<keyword evidence="4" id="KW-0560">Oxidoreductase</keyword>
<dbReference type="PANTHER" id="PTHR43170">
    <property type="entry name" value="GMP REDUCTASE"/>
    <property type="match status" value="1"/>
</dbReference>
<organism evidence="9">
    <name type="scientific">uncultured bacterium</name>
    <name type="common">gcode 4</name>
    <dbReference type="NCBI Taxonomy" id="1234023"/>
    <lineage>
        <taxon>Bacteria</taxon>
        <taxon>environmental samples</taxon>
    </lineage>
</organism>
<evidence type="ECO:0000256" key="6">
    <source>
        <dbReference type="PIRSR" id="PIRSR000130-3"/>
    </source>
</evidence>
<evidence type="ECO:0000256" key="7">
    <source>
        <dbReference type="PIRSR" id="PIRSR000130-4"/>
    </source>
</evidence>
<keyword evidence="6" id="KW-0520">NAD</keyword>
<dbReference type="AlphaFoldDB" id="K2GA02"/>
<dbReference type="InterPro" id="IPR046342">
    <property type="entry name" value="CBS_dom_sf"/>
</dbReference>
<dbReference type="EC" id="1.7.1.7" evidence="1"/>
<dbReference type="SUPFAM" id="SSF54631">
    <property type="entry name" value="CBS-domain pair"/>
    <property type="match status" value="1"/>
</dbReference>
<feature type="binding site" evidence="6">
    <location>
        <begin position="246"/>
        <end position="248"/>
    </location>
    <ligand>
        <name>NAD(+)</name>
        <dbReference type="ChEBI" id="CHEBI:57540"/>
    </ligand>
</feature>
<evidence type="ECO:0000256" key="3">
    <source>
        <dbReference type="ARBA" id="ARBA00022857"/>
    </source>
</evidence>
<evidence type="ECO:0000256" key="5">
    <source>
        <dbReference type="ARBA" id="ARBA00023122"/>
    </source>
</evidence>
<protein>
    <recommendedName>
        <fullName evidence="2">GMP reductase</fullName>
        <ecNumber evidence="1">1.7.1.7</ecNumber>
    </recommendedName>
</protein>
<dbReference type="PANTHER" id="PTHR43170:SF5">
    <property type="entry name" value="GMP REDUCTASE"/>
    <property type="match status" value="1"/>
</dbReference>
<evidence type="ECO:0000313" key="9">
    <source>
        <dbReference type="EMBL" id="EKE26994.1"/>
    </source>
</evidence>
<name>K2GA02_9BACT</name>
<dbReference type="EMBL" id="AMFJ01000607">
    <property type="protein sequence ID" value="EKE26994.1"/>
    <property type="molecule type" value="Genomic_DNA"/>
</dbReference>
<dbReference type="InterPro" id="IPR001093">
    <property type="entry name" value="IMP_DH_GMPRt"/>
</dbReference>
<dbReference type="Gene3D" id="3.20.20.70">
    <property type="entry name" value="Aldolase class I"/>
    <property type="match status" value="1"/>
</dbReference>
<dbReference type="SUPFAM" id="SSF51412">
    <property type="entry name" value="Inosine monophosphate dehydrogenase (IMPDH)"/>
    <property type="match status" value="1"/>
</dbReference>
<dbReference type="InterPro" id="IPR050139">
    <property type="entry name" value="GMP_reductase"/>
</dbReference>
<evidence type="ECO:0000256" key="2">
    <source>
        <dbReference type="ARBA" id="ARBA00015800"/>
    </source>
</evidence>
<dbReference type="PIRSF" id="PIRSF000130">
    <property type="entry name" value="IMPDH"/>
    <property type="match status" value="1"/>
</dbReference>
<sequence>MKFINEKYKNEELTYEDVFLFQNYFSGNSRFNDLNIRPKFDFWSSLPIVSANMNAVTWKRLAETLARLGWIWILPQDMDMDTLKDLIPKIKKASIKFDTPITVKKNNTIRDAMGIIYKRAHQTVILIDDDWKPLNIFIPKDFNDLDQYTNIWSLKKSFLITWNEEITDEQAFNLMEKNWISALPIINKSWILTWVMTKKSTVRNSIYSPSLDDSWNLNLWVALWINNFVDKTRELIKLWVRLFVLDTAHWYQKKMIDAIKTFRNEFGNDFILVAWNVITGEWTRALIEAWANWVKVGVWPWAMCTTRMKTWVWRPQFSAVYNCSIEARKMWGFVWADWWVKEPRDLVLALAAWANHVMIGTLFTWTFESTWDIKYDESWRMFKENYWMASRKAVSLRNSDISSFEQARKALFKEWISSSKIYIKESRESVWDIVDEFITWLRSAMTYVWAFDLEEFYEKSVIWVQTNAWYKEWTPHGKVR</sequence>
<dbReference type="SMART" id="SM01240">
    <property type="entry name" value="IMPDH"/>
    <property type="match status" value="1"/>
</dbReference>
<gene>
    <name evidence="9" type="ORF">ACD_4C00091G0008</name>
</gene>
<evidence type="ECO:0000256" key="1">
    <source>
        <dbReference type="ARBA" id="ARBA00012678"/>
    </source>
</evidence>